<dbReference type="RefSeq" id="WP_019034427.1">
    <property type="nucleotide sequence ID" value="NZ_UGSZ01000001.1"/>
</dbReference>
<reference evidence="2 3" key="1">
    <citation type="submission" date="2018-06" db="EMBL/GenBank/DDBJ databases">
        <authorList>
            <consortium name="Pathogen Informatics"/>
            <person name="Doyle S."/>
        </authorList>
    </citation>
    <scope>NUCLEOTIDE SEQUENCE [LARGE SCALE GENOMIC DNA]</scope>
    <source>
        <strain evidence="2 3">NCTC13149</strain>
    </source>
</reference>
<dbReference type="SMART" id="SM00933">
    <property type="entry name" value="NurA"/>
    <property type="match status" value="1"/>
</dbReference>
<feature type="domain" description="NurA" evidence="1">
    <location>
        <begin position="59"/>
        <end position="283"/>
    </location>
</feature>
<dbReference type="InterPro" id="IPR018977">
    <property type="entry name" value="NurA_domain"/>
</dbReference>
<proteinExistence type="predicted"/>
<dbReference type="STRING" id="1122949.GCA_000378725_00496"/>
<protein>
    <submittedName>
        <fullName evidence="2">NurA domain</fullName>
    </submittedName>
</protein>
<organism evidence="2 3">
    <name type="scientific">Peptoniphilus lacrimalis</name>
    <dbReference type="NCBI Taxonomy" id="33031"/>
    <lineage>
        <taxon>Bacteria</taxon>
        <taxon>Bacillati</taxon>
        <taxon>Bacillota</taxon>
        <taxon>Tissierellia</taxon>
        <taxon>Tissierellales</taxon>
        <taxon>Peptoniphilaceae</taxon>
        <taxon>Peptoniphilus</taxon>
    </lineage>
</organism>
<dbReference type="AlphaFoldDB" id="A0A379C3S2"/>
<dbReference type="Pfam" id="PF09376">
    <property type="entry name" value="NurA"/>
    <property type="match status" value="1"/>
</dbReference>
<name>A0A379C3S2_9FIRM</name>
<dbReference type="Proteomes" id="UP000255517">
    <property type="component" value="Unassembled WGS sequence"/>
</dbReference>
<evidence type="ECO:0000313" key="3">
    <source>
        <dbReference type="Proteomes" id="UP000255517"/>
    </source>
</evidence>
<dbReference type="EMBL" id="UGSZ01000001">
    <property type="protein sequence ID" value="SUB56751.1"/>
    <property type="molecule type" value="Genomic_DNA"/>
</dbReference>
<sequence>MLDFNQFEEKIKTINSNLRHKYKKYFSISNEEFLKSLEENVGEIENFEKLSQKELEKIDDLVGVDGSVNRCGGAYPHYIEMFQGLAKSTKYEEVYVSDIYTPTLNDSFEIEEKREKLLATIEIESALEYIKKRKPQVLMMDGGFIRYKINCPEHFKDLREICQKQNIILFGVIKDIKTGILARALSLDRSIYDRELLFNRFKIGQALLIKNEVNKKYIEKGLGEGFSSAFIRTSNFPGVVGIDILDVQENYLRFVSRLVYSLTPINSRGIPLWLDIVDKDVRITDELIKASLESYLDRDLYERFFVSERDKRTL</sequence>
<gene>
    <name evidence="2" type="ORF">NCTC13149_00547</name>
</gene>
<accession>A0A379C3S2</accession>
<evidence type="ECO:0000259" key="1">
    <source>
        <dbReference type="SMART" id="SM00933"/>
    </source>
</evidence>
<evidence type="ECO:0000313" key="2">
    <source>
        <dbReference type="EMBL" id="SUB56751.1"/>
    </source>
</evidence>
<dbReference type="OrthoDB" id="2986419at2"/>